<keyword evidence="2" id="KW-0645">Protease</keyword>
<dbReference type="EMBL" id="JADAQX010000034">
    <property type="protein sequence ID" value="KAF8822654.1"/>
    <property type="molecule type" value="Genomic_DNA"/>
</dbReference>
<proteinExistence type="inferred from homology"/>
<evidence type="ECO:0000256" key="4">
    <source>
        <dbReference type="ARBA" id="ARBA00022801"/>
    </source>
</evidence>
<reference evidence="6 7" key="1">
    <citation type="journal article" date="2020" name="bioRxiv">
        <title>Metabolic contributions of an alphaproteobacterial endosymbiont in the apicomplexan Cardiosporidium cionae.</title>
        <authorList>
            <person name="Hunter E.S."/>
            <person name="Paight C.J."/>
            <person name="Lane C.E."/>
        </authorList>
    </citation>
    <scope>NUCLEOTIDE SEQUENCE [LARGE SCALE GENOMIC DNA]</scope>
    <source>
        <strain evidence="6">ESH_2018</strain>
    </source>
</reference>
<evidence type="ECO:0000313" key="6">
    <source>
        <dbReference type="EMBL" id="KAF8822654.1"/>
    </source>
</evidence>
<keyword evidence="4" id="KW-0378">Hydrolase</keyword>
<evidence type="ECO:0000256" key="1">
    <source>
        <dbReference type="ARBA" id="ARBA00009136"/>
    </source>
</evidence>
<comment type="caution">
    <text evidence="6">The sequence shown here is derived from an EMBL/GenBank/DDBJ whole genome shotgun (WGS) entry which is preliminary data.</text>
</comment>
<dbReference type="PANTHER" id="PTHR12917:SF1">
    <property type="entry name" value="AT13091P"/>
    <property type="match status" value="1"/>
</dbReference>
<evidence type="ECO:0000259" key="5">
    <source>
        <dbReference type="PROSITE" id="PS50053"/>
    </source>
</evidence>
<keyword evidence="3" id="KW-0064">Aspartyl protease</keyword>
<sequence>MVNLTVIKMATGEASFLVLPEETTVDVLKSLIEVDLAVPKGKQLLYFNNDHLTDDNAILTAIGIQEGSLIAVLENQDAVSIPSSSTPFNALGQAFNQHDGLARQSDLLTLRPQFDDPFNVEAQQMLEKSIHMERVSENLSLAHEYLPESFAKVSMLYVDVEVNKVHVQAFVDSGAQSTIMSKQCAARCNLVNLIDARWQGVAQGVGESKIVGKIHLADLKIGKSYYAASFIILEDNSVDFLLGLDMLRRHQCIINLDKNVLQIKDNEVSFLADADIKNPRHVC</sequence>
<evidence type="ECO:0000313" key="7">
    <source>
        <dbReference type="Proteomes" id="UP000823046"/>
    </source>
</evidence>
<dbReference type="InterPro" id="IPR029071">
    <property type="entry name" value="Ubiquitin-like_domsf"/>
</dbReference>
<gene>
    <name evidence="6" type="ORF">IE077_003195</name>
</gene>
<accession>A0ABQ7JF79</accession>
<keyword evidence="7" id="KW-1185">Reference proteome</keyword>
<name>A0ABQ7JF79_9APIC</name>
<protein>
    <submittedName>
        <fullName evidence="6">Ubiquitin family protein</fullName>
    </submittedName>
</protein>
<dbReference type="SUPFAM" id="SSF50630">
    <property type="entry name" value="Acid proteases"/>
    <property type="match status" value="1"/>
</dbReference>
<dbReference type="Gene3D" id="3.10.20.90">
    <property type="entry name" value="Phosphatidylinositol 3-kinase Catalytic Subunit, Chain A, domain 1"/>
    <property type="match status" value="1"/>
</dbReference>
<dbReference type="InterPro" id="IPR019103">
    <property type="entry name" value="Peptidase_aspartic_DDI1-type"/>
</dbReference>
<dbReference type="Gene3D" id="2.40.70.10">
    <property type="entry name" value="Acid Proteases"/>
    <property type="match status" value="1"/>
</dbReference>
<dbReference type="PROSITE" id="PS50053">
    <property type="entry name" value="UBIQUITIN_2"/>
    <property type="match status" value="1"/>
</dbReference>
<dbReference type="CDD" id="cd05479">
    <property type="entry name" value="RP_DDI"/>
    <property type="match status" value="1"/>
</dbReference>
<dbReference type="PANTHER" id="PTHR12917">
    <property type="entry name" value="ASPARTYL PROTEASE DDI-RELATED"/>
    <property type="match status" value="1"/>
</dbReference>
<evidence type="ECO:0000256" key="3">
    <source>
        <dbReference type="ARBA" id="ARBA00022750"/>
    </source>
</evidence>
<dbReference type="Pfam" id="PF09668">
    <property type="entry name" value="Asp_protease"/>
    <property type="match status" value="1"/>
</dbReference>
<feature type="domain" description="Ubiquitin-like" evidence="5">
    <location>
        <begin position="2"/>
        <end position="76"/>
    </location>
</feature>
<dbReference type="Proteomes" id="UP000823046">
    <property type="component" value="Unassembled WGS sequence"/>
</dbReference>
<comment type="similarity">
    <text evidence="1">Belongs to the DDI1 family.</text>
</comment>
<dbReference type="SUPFAM" id="SSF54236">
    <property type="entry name" value="Ubiquitin-like"/>
    <property type="match status" value="1"/>
</dbReference>
<evidence type="ECO:0000256" key="2">
    <source>
        <dbReference type="ARBA" id="ARBA00022670"/>
    </source>
</evidence>
<organism evidence="6 7">
    <name type="scientific">Cardiosporidium cionae</name>
    <dbReference type="NCBI Taxonomy" id="476202"/>
    <lineage>
        <taxon>Eukaryota</taxon>
        <taxon>Sar</taxon>
        <taxon>Alveolata</taxon>
        <taxon>Apicomplexa</taxon>
        <taxon>Aconoidasida</taxon>
        <taxon>Nephromycida</taxon>
        <taxon>Cardiosporidium</taxon>
    </lineage>
</organism>
<dbReference type="InterPro" id="IPR021109">
    <property type="entry name" value="Peptidase_aspartic_dom_sf"/>
</dbReference>
<dbReference type="InterPro" id="IPR000626">
    <property type="entry name" value="Ubiquitin-like_dom"/>
</dbReference>